<gene>
    <name evidence="7" type="primary">Cyt-b5</name>
    <name evidence="7" type="ORF">Tcan_04188</name>
</gene>
<dbReference type="InterPro" id="IPR050668">
    <property type="entry name" value="Cytochrome_b5"/>
</dbReference>
<dbReference type="Pfam" id="PF00173">
    <property type="entry name" value="Cyt-b5"/>
    <property type="match status" value="1"/>
</dbReference>
<dbReference type="EMBL" id="JPKZ01000843">
    <property type="protein sequence ID" value="KHN85264.1"/>
    <property type="molecule type" value="Genomic_DNA"/>
</dbReference>
<evidence type="ECO:0000256" key="3">
    <source>
        <dbReference type="ARBA" id="ARBA00023004"/>
    </source>
</evidence>
<dbReference type="GO" id="GO:0016020">
    <property type="term" value="C:membrane"/>
    <property type="evidence" value="ECO:0007669"/>
    <property type="project" value="TreeGrafter"/>
</dbReference>
<keyword evidence="5" id="KW-0732">Signal</keyword>
<dbReference type="FunFam" id="3.10.120.10:FF:000007">
    <property type="entry name" value="Sulfite oxidase, mitochondrial"/>
    <property type="match status" value="1"/>
</dbReference>
<proteinExistence type="inferred from homology"/>
<organism evidence="7 8">
    <name type="scientific">Toxocara canis</name>
    <name type="common">Canine roundworm</name>
    <dbReference type="NCBI Taxonomy" id="6265"/>
    <lineage>
        <taxon>Eukaryota</taxon>
        <taxon>Metazoa</taxon>
        <taxon>Ecdysozoa</taxon>
        <taxon>Nematoda</taxon>
        <taxon>Chromadorea</taxon>
        <taxon>Rhabditida</taxon>
        <taxon>Spirurina</taxon>
        <taxon>Ascaridomorpha</taxon>
        <taxon>Ascaridoidea</taxon>
        <taxon>Toxocaridae</taxon>
        <taxon>Toxocara</taxon>
    </lineage>
</organism>
<dbReference type="SMART" id="SM01117">
    <property type="entry name" value="Cyt-b5"/>
    <property type="match status" value="1"/>
</dbReference>
<dbReference type="PROSITE" id="PS50255">
    <property type="entry name" value="CYTOCHROME_B5_2"/>
    <property type="match status" value="1"/>
</dbReference>
<keyword evidence="2" id="KW-0479">Metal-binding</keyword>
<dbReference type="GO" id="GO:0020037">
    <property type="term" value="F:heme binding"/>
    <property type="evidence" value="ECO:0007669"/>
    <property type="project" value="TreeGrafter"/>
</dbReference>
<feature type="domain" description="Cytochrome b5 heme-binding" evidence="6">
    <location>
        <begin position="31"/>
        <end position="110"/>
    </location>
</feature>
<comment type="caution">
    <text evidence="7">The sequence shown here is derived from an EMBL/GenBank/DDBJ whole genome shotgun (WGS) entry which is preliminary data.</text>
</comment>
<dbReference type="OMA" id="CTHDDLW"/>
<keyword evidence="1" id="KW-0349">Heme</keyword>
<evidence type="ECO:0000256" key="5">
    <source>
        <dbReference type="SAM" id="SignalP"/>
    </source>
</evidence>
<dbReference type="Proteomes" id="UP000031036">
    <property type="component" value="Unassembled WGS sequence"/>
</dbReference>
<dbReference type="Gene3D" id="3.10.120.10">
    <property type="entry name" value="Cytochrome b5-like heme/steroid binding domain"/>
    <property type="match status" value="1"/>
</dbReference>
<name>A0A0B2VV42_TOXCA</name>
<keyword evidence="8" id="KW-1185">Reference proteome</keyword>
<evidence type="ECO:0000256" key="2">
    <source>
        <dbReference type="ARBA" id="ARBA00022723"/>
    </source>
</evidence>
<keyword evidence="3" id="KW-0408">Iron</keyword>
<dbReference type="AlphaFoldDB" id="A0A0B2VV42"/>
<dbReference type="SUPFAM" id="SSF55856">
    <property type="entry name" value="Cytochrome b5-like heme/steroid binding domain"/>
    <property type="match status" value="1"/>
</dbReference>
<dbReference type="PANTHER" id="PTHR19359:SF95">
    <property type="entry name" value="CYTOCHROME B5 TYPE B"/>
    <property type="match status" value="1"/>
</dbReference>
<comment type="similarity">
    <text evidence="4">Belongs to the cytochrome b5 family.</text>
</comment>
<reference evidence="7 8" key="1">
    <citation type="submission" date="2014-11" db="EMBL/GenBank/DDBJ databases">
        <title>Genetic blueprint of the zoonotic pathogen Toxocara canis.</title>
        <authorList>
            <person name="Zhu X.-Q."/>
            <person name="Korhonen P.K."/>
            <person name="Cai H."/>
            <person name="Young N.D."/>
            <person name="Nejsum P."/>
            <person name="von Samson-Himmelstjerna G."/>
            <person name="Boag P.R."/>
            <person name="Tan P."/>
            <person name="Li Q."/>
            <person name="Min J."/>
            <person name="Yang Y."/>
            <person name="Wang X."/>
            <person name="Fang X."/>
            <person name="Hall R.S."/>
            <person name="Hofmann A."/>
            <person name="Sternberg P.W."/>
            <person name="Jex A.R."/>
            <person name="Gasser R.B."/>
        </authorList>
    </citation>
    <scope>NUCLEOTIDE SEQUENCE [LARGE SCALE GENOMIC DNA]</scope>
    <source>
        <strain evidence="7">PN_DK_2014</strain>
    </source>
</reference>
<evidence type="ECO:0000256" key="1">
    <source>
        <dbReference type="ARBA" id="ARBA00022617"/>
    </source>
</evidence>
<sequence>MSPHTWHPLLRVVLLAIIISTLQALATSCPDKTYTRAEVAKHNKESDLWIIYDGEVHDMTSFYREHPGGKAILHKAGKDVTSVLRKYGPHVEAADTIMKKLKETCIGKVQ</sequence>
<evidence type="ECO:0000313" key="7">
    <source>
        <dbReference type="EMBL" id="KHN85264.1"/>
    </source>
</evidence>
<dbReference type="STRING" id="6265.A0A0B2VV42"/>
<dbReference type="InterPro" id="IPR036400">
    <property type="entry name" value="Cyt_B5-like_heme/steroid_sf"/>
</dbReference>
<evidence type="ECO:0000313" key="8">
    <source>
        <dbReference type="Proteomes" id="UP000031036"/>
    </source>
</evidence>
<feature type="signal peptide" evidence="5">
    <location>
        <begin position="1"/>
        <end position="24"/>
    </location>
</feature>
<evidence type="ECO:0000259" key="6">
    <source>
        <dbReference type="PROSITE" id="PS50255"/>
    </source>
</evidence>
<evidence type="ECO:0000256" key="4">
    <source>
        <dbReference type="ARBA" id="ARBA00038168"/>
    </source>
</evidence>
<protein>
    <submittedName>
        <fullName evidence="7">Cytochrome b5</fullName>
    </submittedName>
</protein>
<dbReference type="InterPro" id="IPR001199">
    <property type="entry name" value="Cyt_B5-like_heme/steroid-bd"/>
</dbReference>
<dbReference type="OrthoDB" id="260519at2759"/>
<dbReference type="PANTHER" id="PTHR19359">
    <property type="entry name" value="CYTOCHROME B5"/>
    <property type="match status" value="1"/>
</dbReference>
<dbReference type="GO" id="GO:0046872">
    <property type="term" value="F:metal ion binding"/>
    <property type="evidence" value="ECO:0007669"/>
    <property type="project" value="UniProtKB-KW"/>
</dbReference>
<accession>A0A0B2VV42</accession>
<feature type="chain" id="PRO_5002096350" evidence="5">
    <location>
        <begin position="25"/>
        <end position="110"/>
    </location>
</feature>